<proteinExistence type="inferred from homology"/>
<comment type="similarity">
    <text evidence="5">Belongs to the NtaA/SnaA/DszA monooxygenase family.</text>
</comment>
<dbReference type="EMBL" id="NMQW01000012">
    <property type="protein sequence ID" value="OXM86750.1"/>
    <property type="molecule type" value="Genomic_DNA"/>
</dbReference>
<dbReference type="Pfam" id="PF00296">
    <property type="entry name" value="Bac_luciferase"/>
    <property type="match status" value="1"/>
</dbReference>
<sequence>MPKKAKRQLILGCALSSGSENSIWKHPRHWSDAPINIRYFQECAQKAEEGKMDFIFVGDTLFVNENSPPPLINRLEPLTLLTAVAGVTKHIGLVGTLSTTYSEPYNVARLFSSLDHISNGRAGWNIVTTALANTALNFSKEAHLEHDQRYEVADEFVEVTKGLWDSWEEGAFIRDKEKGVFFDQEKLHVLDHRGKYFSVKGPLSSERTKQGYPVLVQAGSSDAGIDFAAKHADIVFTHQGSLDSAQAFYRKLKSRVHAHGREPEHLHILPGVSIIVSRTEEEAQRKLAEIDGLVNVDEALNTLDRYFNSVDLKTLFPLDEPLPDKWTDWGSDGFKSAVEQLDRIVKEEKLTLRQLAIRNATRKDKGTFVGTPEQIADEIQEWFESEAVDGFIVSSGPIVPEGIHDFVNLVLPILQSRGLYRTEYEADTFRENIGVPIPPNRYRKQRA</sequence>
<feature type="binding site" evidence="6">
    <location>
        <position position="96"/>
    </location>
    <ligand>
        <name>FMN</name>
        <dbReference type="ChEBI" id="CHEBI:58210"/>
    </ligand>
</feature>
<keyword evidence="2 6" id="KW-0288">FMN</keyword>
<dbReference type="PANTHER" id="PTHR30011:SF16">
    <property type="entry name" value="C2H2 FINGER DOMAIN TRANSCRIPTION FACTOR (EUROFUNG)-RELATED"/>
    <property type="match status" value="1"/>
</dbReference>
<dbReference type="Proteomes" id="UP000215509">
    <property type="component" value="Unassembled WGS sequence"/>
</dbReference>
<feature type="binding site" evidence="6">
    <location>
        <position position="221"/>
    </location>
    <ligand>
        <name>FMN</name>
        <dbReference type="ChEBI" id="CHEBI:58210"/>
    </ligand>
</feature>
<dbReference type="OrthoDB" id="2555843at2"/>
<evidence type="ECO:0000313" key="9">
    <source>
        <dbReference type="Proteomes" id="UP000215509"/>
    </source>
</evidence>
<evidence type="ECO:0000256" key="3">
    <source>
        <dbReference type="ARBA" id="ARBA00023002"/>
    </source>
</evidence>
<feature type="binding site" evidence="6">
    <location>
        <position position="220"/>
    </location>
    <ligand>
        <name>FMN</name>
        <dbReference type="ChEBI" id="CHEBI:58210"/>
    </ligand>
</feature>
<dbReference type="PIRSF" id="PIRSF000337">
    <property type="entry name" value="NTA_MOA"/>
    <property type="match status" value="1"/>
</dbReference>
<comment type="caution">
    <text evidence="8">The sequence shown here is derived from an EMBL/GenBank/DDBJ whole genome shotgun (WGS) entry which is preliminary data.</text>
</comment>
<dbReference type="GO" id="GO:0016705">
    <property type="term" value="F:oxidoreductase activity, acting on paired donors, with incorporation or reduction of molecular oxygen"/>
    <property type="evidence" value="ECO:0007669"/>
    <property type="project" value="InterPro"/>
</dbReference>
<dbReference type="NCBIfam" id="TIGR03860">
    <property type="entry name" value="FMN_nitrolo"/>
    <property type="match status" value="1"/>
</dbReference>
<dbReference type="InterPro" id="IPR051260">
    <property type="entry name" value="Diverse_substr_monoxygenases"/>
</dbReference>
<keyword evidence="4" id="KW-0503">Monooxygenase</keyword>
<dbReference type="Gene3D" id="3.20.20.30">
    <property type="entry name" value="Luciferase-like domain"/>
    <property type="match status" value="1"/>
</dbReference>
<feature type="domain" description="Luciferase-like" evidence="7">
    <location>
        <begin position="28"/>
        <end position="384"/>
    </location>
</feature>
<dbReference type="RefSeq" id="WP_094014299.1">
    <property type="nucleotide sequence ID" value="NZ_NMQW01000012.1"/>
</dbReference>
<feature type="binding site" evidence="6">
    <location>
        <position position="59"/>
    </location>
    <ligand>
        <name>FMN</name>
        <dbReference type="ChEBI" id="CHEBI:58210"/>
    </ligand>
</feature>
<dbReference type="InterPro" id="IPR036661">
    <property type="entry name" value="Luciferase-like_sf"/>
</dbReference>
<keyword evidence="3" id="KW-0560">Oxidoreductase</keyword>
<evidence type="ECO:0000256" key="5">
    <source>
        <dbReference type="ARBA" id="ARBA00033748"/>
    </source>
</evidence>
<keyword evidence="9" id="KW-1185">Reference proteome</keyword>
<dbReference type="InterPro" id="IPR011251">
    <property type="entry name" value="Luciferase-like_dom"/>
</dbReference>
<reference evidence="8 9" key="1">
    <citation type="submission" date="2017-07" db="EMBL/GenBank/DDBJ databases">
        <title>Genome sequencing and assembly of Paenibacillus rigui.</title>
        <authorList>
            <person name="Mayilraj S."/>
        </authorList>
    </citation>
    <scope>NUCLEOTIDE SEQUENCE [LARGE SCALE GENOMIC DNA]</scope>
    <source>
        <strain evidence="8 9">JCM 16352</strain>
    </source>
</reference>
<evidence type="ECO:0000313" key="8">
    <source>
        <dbReference type="EMBL" id="OXM86750.1"/>
    </source>
</evidence>
<dbReference type="PANTHER" id="PTHR30011">
    <property type="entry name" value="ALKANESULFONATE MONOOXYGENASE-RELATED"/>
    <property type="match status" value="1"/>
</dbReference>
<evidence type="ECO:0000259" key="7">
    <source>
        <dbReference type="Pfam" id="PF00296"/>
    </source>
</evidence>
<keyword evidence="1 6" id="KW-0285">Flavoprotein</keyword>
<dbReference type="InterPro" id="IPR016215">
    <property type="entry name" value="NTA_MOA"/>
</dbReference>
<dbReference type="GO" id="GO:0004497">
    <property type="term" value="F:monooxygenase activity"/>
    <property type="evidence" value="ECO:0007669"/>
    <property type="project" value="UniProtKB-KW"/>
</dbReference>
<evidence type="ECO:0000256" key="6">
    <source>
        <dbReference type="PIRSR" id="PIRSR000337-1"/>
    </source>
</evidence>
<dbReference type="SUPFAM" id="SSF51679">
    <property type="entry name" value="Bacterial luciferase-like"/>
    <property type="match status" value="1"/>
</dbReference>
<organism evidence="8 9">
    <name type="scientific">Paenibacillus rigui</name>
    <dbReference type="NCBI Taxonomy" id="554312"/>
    <lineage>
        <taxon>Bacteria</taxon>
        <taxon>Bacillati</taxon>
        <taxon>Bacillota</taxon>
        <taxon>Bacilli</taxon>
        <taxon>Bacillales</taxon>
        <taxon>Paenibacillaceae</taxon>
        <taxon>Paenibacillus</taxon>
    </lineage>
</organism>
<protein>
    <submittedName>
        <fullName evidence="8">LLM class flavin-dependent oxidoreductase</fullName>
    </submittedName>
</protein>
<evidence type="ECO:0000256" key="2">
    <source>
        <dbReference type="ARBA" id="ARBA00022643"/>
    </source>
</evidence>
<evidence type="ECO:0000256" key="1">
    <source>
        <dbReference type="ARBA" id="ARBA00022630"/>
    </source>
</evidence>
<feature type="binding site" evidence="6">
    <location>
        <position position="146"/>
    </location>
    <ligand>
        <name>FMN</name>
        <dbReference type="ChEBI" id="CHEBI:58210"/>
    </ligand>
</feature>
<dbReference type="AlphaFoldDB" id="A0A229UTR5"/>
<feature type="binding site" evidence="6">
    <location>
        <position position="150"/>
    </location>
    <ligand>
        <name>FMN</name>
        <dbReference type="ChEBI" id="CHEBI:58210"/>
    </ligand>
</feature>
<accession>A0A229UTR5</accession>
<gene>
    <name evidence="8" type="ORF">CF651_07820</name>
</gene>
<evidence type="ECO:0000256" key="4">
    <source>
        <dbReference type="ARBA" id="ARBA00023033"/>
    </source>
</evidence>
<name>A0A229UTR5_9BACL</name>
<dbReference type="CDD" id="cd01095">
    <property type="entry name" value="Nitrilotriacetate_monoxgenase"/>
    <property type="match status" value="1"/>
</dbReference>